<dbReference type="EMBL" id="CP010904">
    <property type="protein sequence ID" value="AKJ65589.1"/>
    <property type="molecule type" value="Genomic_DNA"/>
</dbReference>
<dbReference type="InterPro" id="IPR008915">
    <property type="entry name" value="Peptidase_M50"/>
</dbReference>
<keyword evidence="7 11" id="KW-0862">Zinc</keyword>
<dbReference type="Pfam" id="PF17820">
    <property type="entry name" value="PDZ_6"/>
    <property type="match status" value="2"/>
</dbReference>
<dbReference type="PANTHER" id="PTHR42837">
    <property type="entry name" value="REGULATOR OF SIGMA-E PROTEASE RSEP"/>
    <property type="match status" value="1"/>
</dbReference>
<dbReference type="GO" id="GO:0016020">
    <property type="term" value="C:membrane"/>
    <property type="evidence" value="ECO:0007669"/>
    <property type="project" value="UniProtKB-SubCell"/>
</dbReference>
<evidence type="ECO:0000313" key="15">
    <source>
        <dbReference type="Proteomes" id="UP000035268"/>
    </source>
</evidence>
<keyword evidence="4 14" id="KW-0645">Protease</keyword>
<evidence type="ECO:0000256" key="9">
    <source>
        <dbReference type="ARBA" id="ARBA00023049"/>
    </source>
</evidence>
<organism evidence="14 15">
    <name type="scientific">Kiritimatiella glycovorans</name>
    <dbReference type="NCBI Taxonomy" id="1307763"/>
    <lineage>
        <taxon>Bacteria</taxon>
        <taxon>Pseudomonadati</taxon>
        <taxon>Kiritimatiellota</taxon>
        <taxon>Kiritimatiellia</taxon>
        <taxon>Kiritimatiellales</taxon>
        <taxon>Kiritimatiellaceae</taxon>
        <taxon>Kiritimatiella</taxon>
    </lineage>
</organism>
<evidence type="ECO:0000256" key="11">
    <source>
        <dbReference type="RuleBase" id="RU362031"/>
    </source>
</evidence>
<reference evidence="15" key="1">
    <citation type="submission" date="2015-02" db="EMBL/GenBank/DDBJ databases">
        <title>Description and complete genome sequence of the first cultured representative of the subdivision 5 of the Verrucomicrobia phylum.</title>
        <authorList>
            <person name="Spring S."/>
            <person name="Bunk B."/>
            <person name="Sproer C."/>
            <person name="Klenk H.-P."/>
        </authorList>
    </citation>
    <scope>NUCLEOTIDE SEQUENCE [LARGE SCALE GENOMIC DNA]</scope>
    <source>
        <strain evidence="15">L21-Fru-AB</strain>
    </source>
</reference>
<dbReference type="GO" id="GO:0004222">
    <property type="term" value="F:metalloendopeptidase activity"/>
    <property type="evidence" value="ECO:0007669"/>
    <property type="project" value="InterPro"/>
</dbReference>
<reference evidence="14 15" key="2">
    <citation type="journal article" date="2016" name="ISME J.">
        <title>Characterization of the first cultured representative of Verrucomicrobia subdivision 5 indicates the proposal of a novel phylum.</title>
        <authorList>
            <person name="Spring S."/>
            <person name="Bunk B."/>
            <person name="Sproer C."/>
            <person name="Schumann P."/>
            <person name="Rohde M."/>
            <person name="Tindall B.J."/>
            <person name="Klenk H.P."/>
        </authorList>
    </citation>
    <scope>NUCLEOTIDE SEQUENCE [LARGE SCALE GENOMIC DNA]</scope>
    <source>
        <strain evidence="14 15">L21-Fru-AB</strain>
    </source>
</reference>
<dbReference type="InterPro" id="IPR041489">
    <property type="entry name" value="PDZ_6"/>
</dbReference>
<accession>A0A0G3EN59</accession>
<evidence type="ECO:0000256" key="6">
    <source>
        <dbReference type="ARBA" id="ARBA00022801"/>
    </source>
</evidence>
<protein>
    <recommendedName>
        <fullName evidence="11">Zinc metalloprotease</fullName>
        <ecNumber evidence="11">3.4.24.-</ecNumber>
    </recommendedName>
</protein>
<dbReference type="InterPro" id="IPR004387">
    <property type="entry name" value="Pept_M50_Zn"/>
</dbReference>
<proteinExistence type="inferred from homology"/>
<evidence type="ECO:0000256" key="7">
    <source>
        <dbReference type="ARBA" id="ARBA00022833"/>
    </source>
</evidence>
<dbReference type="CDD" id="cd06163">
    <property type="entry name" value="S2P-M50_PDZ_RseP-like"/>
    <property type="match status" value="1"/>
</dbReference>
<sequence length="464" mass="49939">MWMLTILAILILFGLTVFVHELGHFLMARWCGLVVETFSIGFGPAIFKTTRKGIVYKIGAFPFGGYVALPQLDPSGMEKVQGGEPGEKNLPPVSPWKKILVSVCGPLGNVVFALLLAWVIFFGADTLGQGGEGAVVGAVEEDSAAYEKGLRRGDRIVAVDGTEVGSWYDISVEVLLEDTRNEATFTVAGGAREEEALTLPVRDPTGGEAVIPGVRQAVPCVVGAVSPNSPAEAAGLQRGDVIRRFAGEKVVDWIQFTERVRQHADEEVPVTLERDGDTVTTAVKPAYDPELERAVVGIKLGGSAVPWMRHRRPGAQLRYDATAIFRVLKALVTPSESKQAAKSLGGPVMIFAMIFTSLKTGLLNTLGLIRFLNINLAVLNLLPLPVLDGGHIIFSLWEGLTRRPVPARVINFLVNLFAVLLIGAMILISMRDIQRLIGWGKSSPEKEQPQVEAPADPPSAPAGE</sequence>
<feature type="transmembrane region" description="Helical" evidence="11">
    <location>
        <begin position="344"/>
        <end position="362"/>
    </location>
</feature>
<feature type="transmembrane region" description="Helical" evidence="11">
    <location>
        <begin position="99"/>
        <end position="121"/>
    </location>
</feature>
<dbReference type="PANTHER" id="PTHR42837:SF2">
    <property type="entry name" value="MEMBRANE METALLOPROTEASE ARASP2, CHLOROPLASTIC-RELATED"/>
    <property type="match status" value="1"/>
</dbReference>
<dbReference type="InterPro" id="IPR036034">
    <property type="entry name" value="PDZ_sf"/>
</dbReference>
<evidence type="ECO:0000256" key="10">
    <source>
        <dbReference type="ARBA" id="ARBA00023136"/>
    </source>
</evidence>
<feature type="transmembrane region" description="Helical" evidence="11">
    <location>
        <begin position="409"/>
        <end position="428"/>
    </location>
</feature>
<name>A0A0G3EN59_9BACT</name>
<dbReference type="GO" id="GO:0046872">
    <property type="term" value="F:metal ion binding"/>
    <property type="evidence" value="ECO:0007669"/>
    <property type="project" value="UniProtKB-KW"/>
</dbReference>
<keyword evidence="5 11" id="KW-0812">Transmembrane</keyword>
<keyword evidence="6 11" id="KW-0378">Hydrolase</keyword>
<dbReference type="EC" id="3.4.24.-" evidence="11"/>
<dbReference type="Proteomes" id="UP000035268">
    <property type="component" value="Chromosome"/>
</dbReference>
<dbReference type="GO" id="GO:0006508">
    <property type="term" value="P:proteolysis"/>
    <property type="evidence" value="ECO:0007669"/>
    <property type="project" value="UniProtKB-KW"/>
</dbReference>
<dbReference type="KEGG" id="vbl:L21SP4_02363"/>
<evidence type="ECO:0000256" key="3">
    <source>
        <dbReference type="ARBA" id="ARBA00007931"/>
    </source>
</evidence>
<comment type="subcellular location">
    <subcellularLocation>
        <location evidence="2">Membrane</location>
        <topology evidence="2">Multi-pass membrane protein</topology>
    </subcellularLocation>
</comment>
<evidence type="ECO:0000256" key="4">
    <source>
        <dbReference type="ARBA" id="ARBA00022670"/>
    </source>
</evidence>
<evidence type="ECO:0000313" key="14">
    <source>
        <dbReference type="EMBL" id="AKJ65589.1"/>
    </source>
</evidence>
<dbReference type="CDD" id="cd23081">
    <property type="entry name" value="cpPDZ_EcRseP-like"/>
    <property type="match status" value="1"/>
</dbReference>
<keyword evidence="9 11" id="KW-0482">Metalloprotease</keyword>
<evidence type="ECO:0000256" key="1">
    <source>
        <dbReference type="ARBA" id="ARBA00001947"/>
    </source>
</evidence>
<dbReference type="PATRIC" id="fig|1609981.3.peg.2462"/>
<evidence type="ECO:0000256" key="2">
    <source>
        <dbReference type="ARBA" id="ARBA00004141"/>
    </source>
</evidence>
<dbReference type="PROSITE" id="PS50106">
    <property type="entry name" value="PDZ"/>
    <property type="match status" value="1"/>
</dbReference>
<keyword evidence="11" id="KW-0479">Metal-binding</keyword>
<keyword evidence="10 11" id="KW-0472">Membrane</keyword>
<dbReference type="Pfam" id="PF02163">
    <property type="entry name" value="Peptidase_M50"/>
    <property type="match status" value="1"/>
</dbReference>
<evidence type="ECO:0000256" key="8">
    <source>
        <dbReference type="ARBA" id="ARBA00022989"/>
    </source>
</evidence>
<dbReference type="NCBIfam" id="TIGR00054">
    <property type="entry name" value="RIP metalloprotease RseP"/>
    <property type="match status" value="1"/>
</dbReference>
<dbReference type="SUPFAM" id="SSF50156">
    <property type="entry name" value="PDZ domain-like"/>
    <property type="match status" value="2"/>
</dbReference>
<evidence type="ECO:0000256" key="12">
    <source>
        <dbReference type="SAM" id="MobiDB-lite"/>
    </source>
</evidence>
<dbReference type="STRING" id="1307763.L21SP4_02363"/>
<dbReference type="Gene3D" id="2.30.42.10">
    <property type="match status" value="2"/>
</dbReference>
<feature type="transmembrane region" description="Helical" evidence="11">
    <location>
        <begin position="374"/>
        <end position="397"/>
    </location>
</feature>
<keyword evidence="8 11" id="KW-1133">Transmembrane helix</keyword>
<dbReference type="SMART" id="SM00228">
    <property type="entry name" value="PDZ"/>
    <property type="match status" value="2"/>
</dbReference>
<dbReference type="OrthoDB" id="9782003at2"/>
<gene>
    <name evidence="14" type="primary">rseP</name>
    <name evidence="14" type="ORF">L21SP4_02363</name>
</gene>
<feature type="compositionally biased region" description="Pro residues" evidence="12">
    <location>
        <begin position="455"/>
        <end position="464"/>
    </location>
</feature>
<dbReference type="AlphaFoldDB" id="A0A0G3EN59"/>
<dbReference type="InterPro" id="IPR001478">
    <property type="entry name" value="PDZ"/>
</dbReference>
<evidence type="ECO:0000259" key="13">
    <source>
        <dbReference type="PROSITE" id="PS50106"/>
    </source>
</evidence>
<dbReference type="RefSeq" id="WP_052882798.1">
    <property type="nucleotide sequence ID" value="NZ_CP010904.1"/>
</dbReference>
<evidence type="ECO:0000256" key="5">
    <source>
        <dbReference type="ARBA" id="ARBA00022692"/>
    </source>
</evidence>
<keyword evidence="15" id="KW-1185">Reference proteome</keyword>
<feature type="region of interest" description="Disordered" evidence="12">
    <location>
        <begin position="442"/>
        <end position="464"/>
    </location>
</feature>
<feature type="transmembrane region" description="Helical" evidence="11">
    <location>
        <begin position="29"/>
        <end position="47"/>
    </location>
</feature>
<feature type="domain" description="PDZ" evidence="13">
    <location>
        <begin position="122"/>
        <end position="191"/>
    </location>
</feature>
<comment type="cofactor">
    <cofactor evidence="1 11">
        <name>Zn(2+)</name>
        <dbReference type="ChEBI" id="CHEBI:29105"/>
    </cofactor>
</comment>
<comment type="similarity">
    <text evidence="3 11">Belongs to the peptidase M50B family.</text>
</comment>